<gene>
    <name evidence="1" type="ORF">DXH47_09120</name>
</gene>
<proteinExistence type="predicted"/>
<protein>
    <recommendedName>
        <fullName evidence="3">Siphovirus Gp157 family protein</fullName>
    </recommendedName>
</protein>
<dbReference type="InterPro" id="IPR008840">
    <property type="entry name" value="Sipho_Gp157"/>
</dbReference>
<evidence type="ECO:0008006" key="3">
    <source>
        <dbReference type="Google" id="ProtNLM"/>
    </source>
</evidence>
<dbReference type="Pfam" id="PF05565">
    <property type="entry name" value="Sipho_Gp157"/>
    <property type="match status" value="1"/>
</dbReference>
<keyword evidence="2" id="KW-1185">Reference proteome</keyword>
<evidence type="ECO:0000313" key="2">
    <source>
        <dbReference type="Proteomes" id="UP000290602"/>
    </source>
</evidence>
<accession>A0A4Q0VHL7</accession>
<dbReference type="EMBL" id="QXIL01000021">
    <property type="protein sequence ID" value="RXI77348.1"/>
    <property type="molecule type" value="Genomic_DNA"/>
</dbReference>
<comment type="caution">
    <text evidence="1">The sequence shown here is derived from an EMBL/GenBank/DDBJ whole genome shotgun (WGS) entry which is preliminary data.</text>
</comment>
<reference evidence="1 2" key="1">
    <citation type="submission" date="2018-08" db="EMBL/GenBank/DDBJ databases">
        <title>Lactobacillus suantsai sp. nov., isolated from traditional fermented suan-tsai in Taiwan.</title>
        <authorList>
            <person name="Huang C.-H."/>
        </authorList>
    </citation>
    <scope>NUCLEOTIDE SEQUENCE [LARGE SCALE GENOMIC DNA]</scope>
    <source>
        <strain evidence="1 2">BCRC 12945</strain>
    </source>
</reference>
<evidence type="ECO:0000313" key="1">
    <source>
        <dbReference type="EMBL" id="RXI77348.1"/>
    </source>
</evidence>
<dbReference type="AlphaFoldDB" id="A0A4Q0VHL7"/>
<sequence>MNLYQLEDNLYQVVRLAESADSKDQQAFDDTILSLKDGIADKAIGYGKVIKQLTSDEKQLAEKMKVDADRKASLASNIRRLKDALQQGLEAAGLDHVKDVDLAIWIQNNPASVNLTDEEKVPGDFVRTTTSLDKKSILAALKAGEEVPGAELQQKRSIRIR</sequence>
<dbReference type="Proteomes" id="UP000290602">
    <property type="component" value="Unassembled WGS sequence"/>
</dbReference>
<dbReference type="RefSeq" id="WP_129033021.1">
    <property type="nucleotide sequence ID" value="NZ_CP059603.1"/>
</dbReference>
<organism evidence="1 2">
    <name type="scientific">Levilactobacillus suantsaii</name>
    <dbReference type="NCBI Taxonomy" id="2292255"/>
    <lineage>
        <taxon>Bacteria</taxon>
        <taxon>Bacillati</taxon>
        <taxon>Bacillota</taxon>
        <taxon>Bacilli</taxon>
        <taxon>Lactobacillales</taxon>
        <taxon>Lactobacillaceae</taxon>
        <taxon>Levilactobacillus</taxon>
    </lineage>
</organism>
<dbReference type="OrthoDB" id="2168866at2"/>
<name>A0A4Q0VHL7_9LACO</name>